<dbReference type="Pfam" id="PF13188">
    <property type="entry name" value="PAS_8"/>
    <property type="match status" value="1"/>
</dbReference>
<feature type="non-terminal residue" evidence="3">
    <location>
        <position position="1"/>
    </location>
</feature>
<protein>
    <recommendedName>
        <fullName evidence="4">PAC domain-containing protein</fullName>
    </recommendedName>
</protein>
<dbReference type="CDD" id="cd00130">
    <property type="entry name" value="PAS"/>
    <property type="match status" value="1"/>
</dbReference>
<dbReference type="PROSITE" id="PS50113">
    <property type="entry name" value="PAC"/>
    <property type="match status" value="1"/>
</dbReference>
<reference evidence="3" key="1">
    <citation type="journal article" date="2014" name="Front. Microbiol.">
        <title>High frequency of phylogenetically diverse reductive dehalogenase-homologous genes in deep subseafloor sedimentary metagenomes.</title>
        <authorList>
            <person name="Kawai M."/>
            <person name="Futagami T."/>
            <person name="Toyoda A."/>
            <person name="Takaki Y."/>
            <person name="Nishi S."/>
            <person name="Hori S."/>
            <person name="Arai W."/>
            <person name="Tsubouchi T."/>
            <person name="Morono Y."/>
            <person name="Uchiyama I."/>
            <person name="Ito T."/>
            <person name="Fujiyama A."/>
            <person name="Inagaki F."/>
            <person name="Takami H."/>
        </authorList>
    </citation>
    <scope>NUCLEOTIDE SEQUENCE</scope>
    <source>
        <strain evidence="3">Expedition CK06-06</strain>
    </source>
</reference>
<feature type="non-terminal residue" evidence="3">
    <location>
        <position position="139"/>
    </location>
</feature>
<feature type="domain" description="PAS" evidence="1">
    <location>
        <begin position="66"/>
        <end position="119"/>
    </location>
</feature>
<dbReference type="InterPro" id="IPR000014">
    <property type="entry name" value="PAS"/>
</dbReference>
<dbReference type="SMART" id="SM00086">
    <property type="entry name" value="PAC"/>
    <property type="match status" value="1"/>
</dbReference>
<proteinExistence type="predicted"/>
<dbReference type="InterPro" id="IPR001610">
    <property type="entry name" value="PAC"/>
</dbReference>
<accession>X0TWB2</accession>
<feature type="domain" description="PAC" evidence="2">
    <location>
        <begin position="13"/>
        <end position="65"/>
    </location>
</feature>
<dbReference type="InterPro" id="IPR052155">
    <property type="entry name" value="Biofilm_reg_signaling"/>
</dbReference>
<dbReference type="Gene3D" id="3.30.450.20">
    <property type="entry name" value="PAS domain"/>
    <property type="match status" value="2"/>
</dbReference>
<evidence type="ECO:0000313" key="3">
    <source>
        <dbReference type="EMBL" id="GAF97888.1"/>
    </source>
</evidence>
<evidence type="ECO:0000259" key="1">
    <source>
        <dbReference type="PROSITE" id="PS50112"/>
    </source>
</evidence>
<dbReference type="PANTHER" id="PTHR44757">
    <property type="entry name" value="DIGUANYLATE CYCLASE DGCP"/>
    <property type="match status" value="1"/>
</dbReference>
<organism evidence="3">
    <name type="scientific">marine sediment metagenome</name>
    <dbReference type="NCBI Taxonomy" id="412755"/>
    <lineage>
        <taxon>unclassified sequences</taxon>
        <taxon>metagenomes</taxon>
        <taxon>ecological metagenomes</taxon>
    </lineage>
</organism>
<dbReference type="PROSITE" id="PS50112">
    <property type="entry name" value="PAS"/>
    <property type="match status" value="1"/>
</dbReference>
<dbReference type="SUPFAM" id="SSF55785">
    <property type="entry name" value="PYP-like sensor domain (PAS domain)"/>
    <property type="match status" value="2"/>
</dbReference>
<evidence type="ECO:0008006" key="4">
    <source>
        <dbReference type="Google" id="ProtNLM"/>
    </source>
</evidence>
<dbReference type="PANTHER" id="PTHR44757:SF2">
    <property type="entry name" value="BIOFILM ARCHITECTURE MAINTENANCE PROTEIN MBAA"/>
    <property type="match status" value="1"/>
</dbReference>
<dbReference type="SMART" id="SM00091">
    <property type="entry name" value="PAS"/>
    <property type="match status" value="1"/>
</dbReference>
<sequence length="139" mass="16295">NTVFQKTLRGQFEDFEIMFKKKNGERFPVIVSPSWMLDEKGNVISYFATVKDITERKLIEERLRESEERHRRLFEEARDGIFVAEVETGVLIDCNRAAVELVGREKSELIGQHQTMLHPPHQVNEEFSETYKKHLGDSE</sequence>
<evidence type="ECO:0000259" key="2">
    <source>
        <dbReference type="PROSITE" id="PS50113"/>
    </source>
</evidence>
<dbReference type="InterPro" id="IPR000700">
    <property type="entry name" value="PAS-assoc_C"/>
</dbReference>
<dbReference type="NCBIfam" id="TIGR00229">
    <property type="entry name" value="sensory_box"/>
    <property type="match status" value="2"/>
</dbReference>
<gene>
    <name evidence="3" type="ORF">S01H1_23463</name>
</gene>
<dbReference type="InterPro" id="IPR035965">
    <property type="entry name" value="PAS-like_dom_sf"/>
</dbReference>
<dbReference type="EMBL" id="BARS01013559">
    <property type="protein sequence ID" value="GAF97888.1"/>
    <property type="molecule type" value="Genomic_DNA"/>
</dbReference>
<name>X0TWB2_9ZZZZ</name>
<dbReference type="Pfam" id="PF13426">
    <property type="entry name" value="PAS_9"/>
    <property type="match status" value="1"/>
</dbReference>
<dbReference type="AlphaFoldDB" id="X0TWB2"/>
<comment type="caution">
    <text evidence="3">The sequence shown here is derived from an EMBL/GenBank/DDBJ whole genome shotgun (WGS) entry which is preliminary data.</text>
</comment>